<dbReference type="GO" id="GO:0005789">
    <property type="term" value="C:endoplasmic reticulum membrane"/>
    <property type="evidence" value="ECO:0007669"/>
    <property type="project" value="UniProtKB-SubCell"/>
</dbReference>
<organism evidence="11 12">
    <name type="scientific">Ascoidea rubescens DSM 1968</name>
    <dbReference type="NCBI Taxonomy" id="1344418"/>
    <lineage>
        <taxon>Eukaryota</taxon>
        <taxon>Fungi</taxon>
        <taxon>Dikarya</taxon>
        <taxon>Ascomycota</taxon>
        <taxon>Saccharomycotina</taxon>
        <taxon>Saccharomycetes</taxon>
        <taxon>Ascoideaceae</taxon>
        <taxon>Ascoidea</taxon>
    </lineage>
</organism>
<evidence type="ECO:0000256" key="8">
    <source>
        <dbReference type="ARBA" id="ARBA00022989"/>
    </source>
</evidence>
<evidence type="ECO:0000256" key="6">
    <source>
        <dbReference type="ARBA" id="ARBA00022691"/>
    </source>
</evidence>
<dbReference type="STRING" id="1344418.A0A1D2VQI6"/>
<keyword evidence="8 10" id="KW-1133">Transmembrane helix</keyword>
<dbReference type="GO" id="GO:0004671">
    <property type="term" value="F:protein C-terminal S-isoprenylcysteine carboxyl O-methyltransferase activity"/>
    <property type="evidence" value="ECO:0007669"/>
    <property type="project" value="UniProtKB-EC"/>
</dbReference>
<dbReference type="Pfam" id="PF04140">
    <property type="entry name" value="ICMT"/>
    <property type="match status" value="1"/>
</dbReference>
<dbReference type="Gene3D" id="1.20.120.1630">
    <property type="match status" value="1"/>
</dbReference>
<evidence type="ECO:0000313" key="11">
    <source>
        <dbReference type="EMBL" id="ODV63874.1"/>
    </source>
</evidence>
<keyword evidence="9 10" id="KW-0472">Membrane</keyword>
<name>A0A1D2VQI6_9ASCO</name>
<dbReference type="Proteomes" id="UP000095038">
    <property type="component" value="Unassembled WGS sequence"/>
</dbReference>
<dbReference type="GO" id="GO:0032259">
    <property type="term" value="P:methylation"/>
    <property type="evidence" value="ECO:0007669"/>
    <property type="project" value="UniProtKB-KW"/>
</dbReference>
<dbReference type="InParanoid" id="A0A1D2VQI6"/>
<gene>
    <name evidence="11" type="ORF">ASCRUDRAFT_30437</name>
</gene>
<reference evidence="12" key="1">
    <citation type="submission" date="2016-05" db="EMBL/GenBank/DDBJ databases">
        <title>Comparative genomics of biotechnologically important yeasts.</title>
        <authorList>
            <consortium name="DOE Joint Genome Institute"/>
            <person name="Riley R."/>
            <person name="Haridas S."/>
            <person name="Wolfe K.H."/>
            <person name="Lopes M.R."/>
            <person name="Hittinger C.T."/>
            <person name="Goker M."/>
            <person name="Salamov A."/>
            <person name="Wisecaver J."/>
            <person name="Long T.M."/>
            <person name="Aerts A.L."/>
            <person name="Barry K."/>
            <person name="Choi C."/>
            <person name="Clum A."/>
            <person name="Coughlan A.Y."/>
            <person name="Deshpande S."/>
            <person name="Douglass A.P."/>
            <person name="Hanson S.J."/>
            <person name="Klenk H.-P."/>
            <person name="Labutti K."/>
            <person name="Lapidus A."/>
            <person name="Lindquist E."/>
            <person name="Lipzen A."/>
            <person name="Meier-Kolthoff J.P."/>
            <person name="Ohm R.A."/>
            <person name="Otillar R.P."/>
            <person name="Pangilinan J."/>
            <person name="Peng Y."/>
            <person name="Rokas A."/>
            <person name="Rosa C.A."/>
            <person name="Scheuner C."/>
            <person name="Sibirny A.A."/>
            <person name="Slot J.C."/>
            <person name="Stielow J.B."/>
            <person name="Sun H."/>
            <person name="Kurtzman C.P."/>
            <person name="Blackwell M."/>
            <person name="Grigoriev I.V."/>
            <person name="Jeffries T.W."/>
        </authorList>
    </citation>
    <scope>NUCLEOTIDE SEQUENCE [LARGE SCALE GENOMIC DNA]</scope>
    <source>
        <strain evidence="12">DSM 1968</strain>
    </source>
</reference>
<dbReference type="PANTHER" id="PTHR12714:SF9">
    <property type="entry name" value="PROTEIN-S-ISOPRENYLCYSTEINE O-METHYLTRANSFERASE"/>
    <property type="match status" value="1"/>
</dbReference>
<feature type="transmembrane region" description="Helical" evidence="10">
    <location>
        <begin position="83"/>
        <end position="101"/>
    </location>
</feature>
<dbReference type="PANTHER" id="PTHR12714">
    <property type="entry name" value="PROTEIN-S ISOPRENYLCYSTEINE O-METHYLTRANSFERASE"/>
    <property type="match status" value="1"/>
</dbReference>
<feature type="transmembrane region" description="Helical" evidence="10">
    <location>
        <begin position="113"/>
        <end position="132"/>
    </location>
</feature>
<dbReference type="InterPro" id="IPR025770">
    <property type="entry name" value="PPMT_MeTrfase"/>
</dbReference>
<accession>A0A1D2VQI6</accession>
<keyword evidence="6 10" id="KW-0949">S-adenosyl-L-methionine</keyword>
<comment type="subcellular location">
    <subcellularLocation>
        <location evidence="10">Endoplasmic reticulum membrane</location>
        <topology evidence="10">Multi-pass membrane protein</topology>
    </subcellularLocation>
    <subcellularLocation>
        <location evidence="1">Membrane</location>
        <topology evidence="1">Multi-pass membrane protein</topology>
    </subcellularLocation>
</comment>
<evidence type="ECO:0000256" key="7">
    <source>
        <dbReference type="ARBA" id="ARBA00022692"/>
    </source>
</evidence>
<dbReference type="RefSeq" id="XP_020050181.1">
    <property type="nucleotide sequence ID" value="XM_020190187.1"/>
</dbReference>
<dbReference type="InterPro" id="IPR007269">
    <property type="entry name" value="ICMT_MeTrfase"/>
</dbReference>
<keyword evidence="5 11" id="KW-0808">Transferase</keyword>
<keyword evidence="7 10" id="KW-0812">Transmembrane</keyword>
<evidence type="ECO:0000256" key="1">
    <source>
        <dbReference type="ARBA" id="ARBA00004141"/>
    </source>
</evidence>
<dbReference type="OrthoDB" id="422086at2759"/>
<dbReference type="GO" id="GO:0005637">
    <property type="term" value="C:nuclear inner membrane"/>
    <property type="evidence" value="ECO:0007669"/>
    <property type="project" value="EnsemblFungi"/>
</dbReference>
<dbReference type="EC" id="2.1.1.100" evidence="3 10"/>
<evidence type="ECO:0000256" key="9">
    <source>
        <dbReference type="ARBA" id="ARBA00023136"/>
    </source>
</evidence>
<evidence type="ECO:0000256" key="10">
    <source>
        <dbReference type="RuleBase" id="RU362022"/>
    </source>
</evidence>
<feature type="transmembrane region" description="Helical" evidence="10">
    <location>
        <begin position="20"/>
        <end position="38"/>
    </location>
</feature>
<dbReference type="FunCoup" id="A0A1D2VQI6">
    <property type="interactions" value="492"/>
</dbReference>
<protein>
    <recommendedName>
        <fullName evidence="3 10">Protein-S-isoprenylcysteine O-methyltransferase</fullName>
        <ecNumber evidence="3 10">2.1.1.100</ecNumber>
    </recommendedName>
</protein>
<sequence length="233" mass="27021">MNTDPRNSARIEQNPLDEIATTAYGLGIVFGIALALLPRLSSSSITIYIMALSGFHFLEYWSTARYNSSKVNKDSFLLYNGHTYILAHLSALVEYFIEFYFFRSYKISNSFRLIQYFGFFLLLVGQIFRTTAMVTAGKSFSHIIETSHNPQHTLVTNGIYSISRHPSYTGFFWWAIGSQLFLLNPLCFFGFLYLLWTFFSQRIRYEESLLISFFKADYLNYKAKTSTLIPFIK</sequence>
<evidence type="ECO:0000313" key="12">
    <source>
        <dbReference type="Proteomes" id="UP000095038"/>
    </source>
</evidence>
<comment type="similarity">
    <text evidence="2 10">Belongs to the class VI-like SAM-binding methyltransferase superfamily. Isoprenylcysteine carboxyl methyltransferase family.</text>
</comment>
<dbReference type="PROSITE" id="PS51564">
    <property type="entry name" value="SAM_ICMT"/>
    <property type="match status" value="1"/>
</dbReference>
<keyword evidence="10" id="KW-0256">Endoplasmic reticulum</keyword>
<comment type="catalytic activity">
    <reaction evidence="10">
        <text>[protein]-C-terminal S-[(2E,6E)-farnesyl]-L-cysteine + S-adenosyl-L-methionine = [protein]-C-terminal S-[(2E,6E)-farnesyl]-L-cysteine methyl ester + S-adenosyl-L-homocysteine</text>
        <dbReference type="Rhea" id="RHEA:21672"/>
        <dbReference type="Rhea" id="RHEA-COMP:12125"/>
        <dbReference type="Rhea" id="RHEA-COMP:12126"/>
        <dbReference type="ChEBI" id="CHEBI:57856"/>
        <dbReference type="ChEBI" id="CHEBI:59789"/>
        <dbReference type="ChEBI" id="CHEBI:90510"/>
        <dbReference type="ChEBI" id="CHEBI:90511"/>
        <dbReference type="EC" id="2.1.1.100"/>
    </reaction>
</comment>
<dbReference type="GeneID" id="30963823"/>
<proteinExistence type="inferred from homology"/>
<evidence type="ECO:0000256" key="2">
    <source>
        <dbReference type="ARBA" id="ARBA00009140"/>
    </source>
</evidence>
<keyword evidence="4 10" id="KW-0489">Methyltransferase</keyword>
<feature type="transmembrane region" description="Helical" evidence="10">
    <location>
        <begin position="45"/>
        <end position="63"/>
    </location>
</feature>
<evidence type="ECO:0000256" key="3">
    <source>
        <dbReference type="ARBA" id="ARBA00012151"/>
    </source>
</evidence>
<feature type="transmembrane region" description="Helical" evidence="10">
    <location>
        <begin position="171"/>
        <end position="196"/>
    </location>
</feature>
<keyword evidence="12" id="KW-1185">Reference proteome</keyword>
<dbReference type="GO" id="GO:0007323">
    <property type="term" value="P:peptide pheromone maturation"/>
    <property type="evidence" value="ECO:0007669"/>
    <property type="project" value="EnsemblFungi"/>
</dbReference>
<evidence type="ECO:0000256" key="4">
    <source>
        <dbReference type="ARBA" id="ARBA00022603"/>
    </source>
</evidence>
<evidence type="ECO:0000256" key="5">
    <source>
        <dbReference type="ARBA" id="ARBA00022679"/>
    </source>
</evidence>
<dbReference type="AlphaFoldDB" id="A0A1D2VQI6"/>
<dbReference type="EMBL" id="KV454475">
    <property type="protein sequence ID" value="ODV63874.1"/>
    <property type="molecule type" value="Genomic_DNA"/>
</dbReference>